<dbReference type="eggNOG" id="ENOG50346I2">
    <property type="taxonomic scope" value="Bacteria"/>
</dbReference>
<dbReference type="EMBL" id="AORV01000054">
    <property type="protein sequence ID" value="EMS70449.1"/>
    <property type="molecule type" value="Genomic_DNA"/>
</dbReference>
<keyword evidence="3" id="KW-1185">Reference proteome</keyword>
<dbReference type="RefSeq" id="WP_004628339.1">
    <property type="nucleotide sequence ID" value="NZ_AORV01000054.1"/>
</dbReference>
<evidence type="ECO:0000256" key="1">
    <source>
        <dbReference type="SAM" id="Phobius"/>
    </source>
</evidence>
<dbReference type="AlphaFoldDB" id="S0FMW0"/>
<evidence type="ECO:0000313" key="2">
    <source>
        <dbReference type="EMBL" id="EMS70449.1"/>
    </source>
</evidence>
<feature type="transmembrane region" description="Helical" evidence="1">
    <location>
        <begin position="58"/>
        <end position="78"/>
    </location>
</feature>
<keyword evidence="1" id="KW-0812">Transmembrane</keyword>
<feature type="transmembrane region" description="Helical" evidence="1">
    <location>
        <begin position="6"/>
        <end position="22"/>
    </location>
</feature>
<dbReference type="Proteomes" id="UP000014155">
    <property type="component" value="Unassembled WGS sequence"/>
</dbReference>
<feature type="transmembrane region" description="Helical" evidence="1">
    <location>
        <begin position="29"/>
        <end position="46"/>
    </location>
</feature>
<dbReference type="STRING" id="1195236.CTER_3814"/>
<sequence>MVLLIIGLTLITIGIFLMFIAGKENIKNMIVPILIFLACNFISLYTKFIIGDEFFKELLFLPAIIFLLVLIFWLGTILKKLFTKSYNRRKIITVVFFFIFTIVILFIPHLTKDDKFKLFQQDYYDVSNAIFKAYDDGKVTIKEEFNLKYDLDTMLTIFPKNIVNKMKALNKYCDVYTYIVADKDVIYFCFSADFQSIDGYAVCRNYKDPTTDESIKSRFFDGRTIYTYIAEGVYYFHDGL</sequence>
<organism evidence="2 3">
    <name type="scientific">Ruminiclostridium cellobioparum subsp. termitidis CT1112</name>
    <dbReference type="NCBI Taxonomy" id="1195236"/>
    <lineage>
        <taxon>Bacteria</taxon>
        <taxon>Bacillati</taxon>
        <taxon>Bacillota</taxon>
        <taxon>Clostridia</taxon>
        <taxon>Eubacteriales</taxon>
        <taxon>Oscillospiraceae</taxon>
        <taxon>Ruminiclostridium</taxon>
    </lineage>
</organism>
<comment type="caution">
    <text evidence="2">The sequence shown here is derived from an EMBL/GenBank/DDBJ whole genome shotgun (WGS) entry which is preliminary data.</text>
</comment>
<name>S0FMW0_RUMCE</name>
<keyword evidence="1" id="KW-0472">Membrane</keyword>
<gene>
    <name evidence="2" type="ORF">CTER_3814</name>
</gene>
<proteinExistence type="predicted"/>
<protein>
    <submittedName>
        <fullName evidence="2">Uncharacterized protein</fullName>
    </submittedName>
</protein>
<reference evidence="2 3" key="1">
    <citation type="journal article" date="2013" name="Genome Announc.">
        <title>Draft Genome Sequence of the Cellulolytic, Mesophilic, Anaerobic Bacterium Clostridium termitidis Strain CT1112 (DSM 5398).</title>
        <authorList>
            <person name="Lal S."/>
            <person name="Ramachandran U."/>
            <person name="Zhang X."/>
            <person name="Munir R."/>
            <person name="Sparling R."/>
            <person name="Levin D.B."/>
        </authorList>
    </citation>
    <scope>NUCLEOTIDE SEQUENCE [LARGE SCALE GENOMIC DNA]</scope>
    <source>
        <strain evidence="2 3">CT1112</strain>
    </source>
</reference>
<keyword evidence="1" id="KW-1133">Transmembrane helix</keyword>
<accession>S0FMW0</accession>
<dbReference type="PATRIC" id="fig|1195236.3.peg.4024"/>
<evidence type="ECO:0000313" key="3">
    <source>
        <dbReference type="Proteomes" id="UP000014155"/>
    </source>
</evidence>
<feature type="transmembrane region" description="Helical" evidence="1">
    <location>
        <begin position="90"/>
        <end position="110"/>
    </location>
</feature>